<gene>
    <name evidence="1" type="ORF">WN67_30210</name>
</gene>
<dbReference type="PATRIC" id="fig|1807.13.peg.6305"/>
<sequence>MTINTAIITANAMTSLDHPVDCLVDTMIEAQRLLSQINWNTITSNRARGTYRSPDGTPASVTVVDTQPSPDLLAEIQTWMARS</sequence>
<dbReference type="RefSeq" id="WP_046366779.1">
    <property type="nucleotide sequence ID" value="NZ_LAUZ02000185.1"/>
</dbReference>
<protein>
    <submittedName>
        <fullName evidence="1">Uncharacterized protein</fullName>
    </submittedName>
</protein>
<comment type="caution">
    <text evidence="1">The sequence shown here is derived from an EMBL/GenBank/DDBJ whole genome shotgun (WGS) entry which is preliminary data.</text>
</comment>
<evidence type="ECO:0000313" key="2">
    <source>
        <dbReference type="Proteomes" id="UP000034150"/>
    </source>
</evidence>
<dbReference type="EMBL" id="LAUZ02000185">
    <property type="protein sequence ID" value="KKE98264.1"/>
    <property type="molecule type" value="Genomic_DNA"/>
</dbReference>
<reference evidence="1 2" key="1">
    <citation type="journal article" date="2015" name="Genome Announc.">
        <title>Draft Genome Sequence of Mycobacterium obuense Strain UC1, Isolated from Patient Sputum.</title>
        <authorList>
            <person name="Greninger A.L."/>
            <person name="Cunningham G."/>
            <person name="Hsu E.D."/>
            <person name="Yu J.M."/>
            <person name="Chiu C.Y."/>
            <person name="Miller S."/>
        </authorList>
    </citation>
    <scope>NUCLEOTIDE SEQUENCE [LARGE SCALE GENOMIC DNA]</scope>
    <source>
        <strain evidence="1 2">UC1</strain>
    </source>
</reference>
<keyword evidence="2" id="KW-1185">Reference proteome</keyword>
<dbReference type="OrthoDB" id="4751544at2"/>
<dbReference type="Proteomes" id="UP000034150">
    <property type="component" value="Unassembled WGS sequence"/>
</dbReference>
<organism evidence="1 2">
    <name type="scientific">Mycolicibacterium obuense</name>
    <dbReference type="NCBI Taxonomy" id="1807"/>
    <lineage>
        <taxon>Bacteria</taxon>
        <taxon>Bacillati</taxon>
        <taxon>Actinomycetota</taxon>
        <taxon>Actinomycetes</taxon>
        <taxon>Mycobacteriales</taxon>
        <taxon>Mycobacteriaceae</taxon>
        <taxon>Mycolicibacterium</taxon>
    </lineage>
</organism>
<proteinExistence type="predicted"/>
<evidence type="ECO:0000313" key="1">
    <source>
        <dbReference type="EMBL" id="KKE98264.1"/>
    </source>
</evidence>
<name>A0A0M2JTY4_9MYCO</name>
<dbReference type="AlphaFoldDB" id="A0A0M2JTY4"/>
<accession>A0A0M2JTY4</accession>